<feature type="active site" description="Nucleophile" evidence="4">
    <location>
        <position position="59"/>
    </location>
</feature>
<dbReference type="InterPro" id="IPR002641">
    <property type="entry name" value="PNPLA_dom"/>
</dbReference>
<keyword evidence="2 4" id="KW-0442">Lipid degradation</keyword>
<dbReference type="GO" id="GO:0019867">
    <property type="term" value="C:outer membrane"/>
    <property type="evidence" value="ECO:0007669"/>
    <property type="project" value="InterPro"/>
</dbReference>
<dbReference type="SUPFAM" id="SSF52151">
    <property type="entry name" value="FabD/lysophospholipase-like"/>
    <property type="match status" value="1"/>
</dbReference>
<accession>A0A3E1NJD8</accession>
<evidence type="ECO:0000256" key="1">
    <source>
        <dbReference type="ARBA" id="ARBA00022801"/>
    </source>
</evidence>
<feature type="short sequence motif" description="GXSXG" evidence="4">
    <location>
        <begin position="57"/>
        <end position="61"/>
    </location>
</feature>
<dbReference type="GO" id="GO:0016787">
    <property type="term" value="F:hydrolase activity"/>
    <property type="evidence" value="ECO:0007669"/>
    <property type="project" value="UniProtKB-UniRule"/>
</dbReference>
<dbReference type="EMBL" id="QTJU01000003">
    <property type="protein sequence ID" value="RFM28055.1"/>
    <property type="molecule type" value="Genomic_DNA"/>
</dbReference>
<dbReference type="Proteomes" id="UP000261284">
    <property type="component" value="Unassembled WGS sequence"/>
</dbReference>
<evidence type="ECO:0000256" key="2">
    <source>
        <dbReference type="ARBA" id="ARBA00022963"/>
    </source>
</evidence>
<dbReference type="RefSeq" id="WP_116847301.1">
    <property type="nucleotide sequence ID" value="NZ_QTJU01000003.1"/>
</dbReference>
<gene>
    <name evidence="7" type="ORF">DXN05_10985</name>
</gene>
<dbReference type="InterPro" id="IPR050301">
    <property type="entry name" value="NTE"/>
</dbReference>
<evidence type="ECO:0000256" key="3">
    <source>
        <dbReference type="ARBA" id="ARBA00023098"/>
    </source>
</evidence>
<evidence type="ECO:0000256" key="4">
    <source>
        <dbReference type="PROSITE-ProRule" id="PRU01161"/>
    </source>
</evidence>
<keyword evidence="5" id="KW-0732">Signal</keyword>
<dbReference type="Gene3D" id="3.40.1090.10">
    <property type="entry name" value="Cytosolic phospholipase A2 catalytic domain"/>
    <property type="match status" value="2"/>
</dbReference>
<feature type="domain" description="PNPLA" evidence="6">
    <location>
        <begin position="26"/>
        <end position="216"/>
    </location>
</feature>
<reference evidence="7 8" key="1">
    <citation type="submission" date="2018-08" db="EMBL/GenBank/DDBJ databases">
        <title>Chitinophagaceae sp. K23C18032701, a novel bacterium isolated from forest soil.</title>
        <authorList>
            <person name="Wang C."/>
        </authorList>
    </citation>
    <scope>NUCLEOTIDE SEQUENCE [LARGE SCALE GENOMIC DNA]</scope>
    <source>
        <strain evidence="7 8">K23C18032701</strain>
    </source>
</reference>
<dbReference type="PROSITE" id="PS51635">
    <property type="entry name" value="PNPLA"/>
    <property type="match status" value="1"/>
</dbReference>
<dbReference type="CDD" id="cd07205">
    <property type="entry name" value="Pat_PNPLA6_PNPLA7_NTE1_like"/>
    <property type="match status" value="1"/>
</dbReference>
<feature type="chain" id="PRO_5017817220" description="PNPLA domain-containing protein" evidence="5">
    <location>
        <begin position="20"/>
        <end position="741"/>
    </location>
</feature>
<dbReference type="Pfam" id="PF01734">
    <property type="entry name" value="Patatin"/>
    <property type="match status" value="1"/>
</dbReference>
<dbReference type="InterPro" id="IPR016035">
    <property type="entry name" value="Acyl_Trfase/lysoPLipase"/>
</dbReference>
<evidence type="ECO:0000256" key="5">
    <source>
        <dbReference type="SAM" id="SignalP"/>
    </source>
</evidence>
<dbReference type="AlphaFoldDB" id="A0A3E1NJD8"/>
<organism evidence="7 8">
    <name type="scientific">Deminuibacter soli</name>
    <dbReference type="NCBI Taxonomy" id="2291815"/>
    <lineage>
        <taxon>Bacteria</taxon>
        <taxon>Pseudomonadati</taxon>
        <taxon>Bacteroidota</taxon>
        <taxon>Chitinophagia</taxon>
        <taxon>Chitinophagales</taxon>
        <taxon>Chitinophagaceae</taxon>
        <taxon>Deminuibacter</taxon>
    </lineage>
</organism>
<dbReference type="PANTHER" id="PTHR14226">
    <property type="entry name" value="NEUROPATHY TARGET ESTERASE/SWISS CHEESE D.MELANOGASTER"/>
    <property type="match status" value="1"/>
</dbReference>
<feature type="short sequence motif" description="GXGXXG" evidence="4">
    <location>
        <begin position="30"/>
        <end position="35"/>
    </location>
</feature>
<evidence type="ECO:0000259" key="6">
    <source>
        <dbReference type="PROSITE" id="PS51635"/>
    </source>
</evidence>
<proteinExistence type="predicted"/>
<dbReference type="OrthoDB" id="9770965at2"/>
<comment type="caution">
    <text evidence="7">The sequence shown here is derived from an EMBL/GenBank/DDBJ whole genome shotgun (WGS) entry which is preliminary data.</text>
</comment>
<dbReference type="PANTHER" id="PTHR14226:SF76">
    <property type="entry name" value="NTE FAMILY PROTEIN RSSA"/>
    <property type="match status" value="1"/>
</dbReference>
<sequence>MKIHTSILFLLCLSTAVFAQRPKLGLTLSGGGAKGLAHIGILKAIDSAGLRIDYVTGTSMGSIMGALYAAGYSADSIEKIARSVNWDILLSNAASLRSLGMDEKAEYDRYAIELPWVNHGFRFPSGLLESEELWLKFSELFFPVYKIKNFNDFPRPFKCIATDVSNGEAVVLDQGDISAAVRSSMSIPSVFTAVDYNGKKLVDGGIVRNFPVRDARKMGADYVIGSSVSGGLLAKEKINNVFQILLQIAFFREDEDARQEKKLCDLYIHTDLENYSMGSFGNANEIIEEGLHKGRELYPVFKHLADSLNAIYGEPKSKPAQLPDIDSVKVTQYTINGLKKIEPSFFLHRLQFENNRWYTPKQLSTQIRLAFGTRYFKKITYTLEPLPDGTVRIVFDVTENPFTFAKLGIFYNSFAGFSLITNFTTRNFFTPYSRSLVTLNLGDNLRIRGEHIQYFGKYKHFSSAMAVQAEEFGYSTYDHFKKDGLYKRRYFFADWNVRIAPSLSLMTGIGTRFEYFHYKPDIPSHLELNGDNSFLNSYYFLKYNTLSNGIFPKRGLQIDVEAGVIYNQANNLKFFTQGSPVYNTDSLGFRFGPFGHAQVNVVSYTPLANKLTLITQAQGAANSKGGQGILNDYLVGGLNGNFRNQVTFAGFYTGAFRTSSLVSALVGLRYEMYSNFYLTARSNALYHDFINDNQKLRAAGFLTGYALSAGYNFILGPLEISMMYSDQSKRVLPYVNLGLNF</sequence>
<keyword evidence="3 4" id="KW-0443">Lipid metabolism</keyword>
<dbReference type="Gene3D" id="3.10.20.310">
    <property type="entry name" value="membrane protein fhac"/>
    <property type="match status" value="1"/>
</dbReference>
<keyword evidence="8" id="KW-1185">Reference proteome</keyword>
<dbReference type="Pfam" id="PF19143">
    <property type="entry name" value="Omp85_2"/>
    <property type="match status" value="1"/>
</dbReference>
<feature type="signal peptide" evidence="5">
    <location>
        <begin position="1"/>
        <end position="19"/>
    </location>
</feature>
<keyword evidence="1 4" id="KW-0378">Hydrolase</keyword>
<dbReference type="InterPro" id="IPR043864">
    <property type="entry name" value="Omp85-like_dom"/>
</dbReference>
<evidence type="ECO:0000313" key="7">
    <source>
        <dbReference type="EMBL" id="RFM28055.1"/>
    </source>
</evidence>
<evidence type="ECO:0000313" key="8">
    <source>
        <dbReference type="Proteomes" id="UP000261284"/>
    </source>
</evidence>
<feature type="active site" description="Proton acceptor" evidence="4">
    <location>
        <position position="203"/>
    </location>
</feature>
<name>A0A3E1NJD8_9BACT</name>
<dbReference type="GO" id="GO:0016042">
    <property type="term" value="P:lipid catabolic process"/>
    <property type="evidence" value="ECO:0007669"/>
    <property type="project" value="UniProtKB-UniRule"/>
</dbReference>
<protein>
    <recommendedName>
        <fullName evidence="6">PNPLA domain-containing protein</fullName>
    </recommendedName>
</protein>
<feature type="short sequence motif" description="DGA/G" evidence="4">
    <location>
        <begin position="203"/>
        <end position="205"/>
    </location>
</feature>